<feature type="chain" id="PRO_5032501368" evidence="1">
    <location>
        <begin position="30"/>
        <end position="78"/>
    </location>
</feature>
<evidence type="ECO:0000313" key="2">
    <source>
        <dbReference type="Ensembl" id="ENSACAP00000033990.1"/>
    </source>
</evidence>
<reference evidence="2" key="2">
    <citation type="submission" date="2025-08" db="UniProtKB">
        <authorList>
            <consortium name="Ensembl"/>
        </authorList>
    </citation>
    <scope>IDENTIFICATION</scope>
</reference>
<reference evidence="2" key="3">
    <citation type="submission" date="2025-09" db="UniProtKB">
        <authorList>
            <consortium name="Ensembl"/>
        </authorList>
    </citation>
    <scope>IDENTIFICATION</scope>
</reference>
<evidence type="ECO:0000313" key="3">
    <source>
        <dbReference type="Proteomes" id="UP000001646"/>
    </source>
</evidence>
<dbReference type="InParanoid" id="A0A803TFK0"/>
<dbReference type="AlphaFoldDB" id="A0A803TFK0"/>
<name>A0A803TFK0_ANOCA</name>
<protein>
    <submittedName>
        <fullName evidence="2">Uncharacterized protein</fullName>
    </submittedName>
</protein>
<proteinExistence type="predicted"/>
<reference evidence="2" key="1">
    <citation type="submission" date="2009-12" db="EMBL/GenBank/DDBJ databases">
        <title>The Genome Sequence of Anolis carolinensis (Green Anole Lizard).</title>
        <authorList>
            <consortium name="The Genome Sequencing Platform"/>
            <person name="Di Palma F."/>
            <person name="Alfoldi J."/>
            <person name="Heiman D."/>
            <person name="Young S."/>
            <person name="Grabherr M."/>
            <person name="Johnson J."/>
            <person name="Lander E.S."/>
            <person name="Lindblad-Toh K."/>
        </authorList>
    </citation>
    <scope>NUCLEOTIDE SEQUENCE [LARGE SCALE GENOMIC DNA]</scope>
    <source>
        <strain evidence="2">JBL SC #1</strain>
    </source>
</reference>
<dbReference type="Proteomes" id="UP000001646">
    <property type="component" value="Unplaced"/>
</dbReference>
<sequence>MGSASRALQRGGLLCLLGVLLLLSEGSRSGKTTCPAWCTCTKDNALCENARFIPRSVPPDVTSLAECKPASSIPNQGV</sequence>
<organism evidence="2 3">
    <name type="scientific">Anolis carolinensis</name>
    <name type="common">Green anole</name>
    <name type="synonym">American chameleon</name>
    <dbReference type="NCBI Taxonomy" id="28377"/>
    <lineage>
        <taxon>Eukaryota</taxon>
        <taxon>Metazoa</taxon>
        <taxon>Chordata</taxon>
        <taxon>Craniata</taxon>
        <taxon>Vertebrata</taxon>
        <taxon>Euteleostomi</taxon>
        <taxon>Lepidosauria</taxon>
        <taxon>Squamata</taxon>
        <taxon>Bifurcata</taxon>
        <taxon>Unidentata</taxon>
        <taxon>Episquamata</taxon>
        <taxon>Toxicofera</taxon>
        <taxon>Iguania</taxon>
        <taxon>Dactyloidae</taxon>
        <taxon>Anolis</taxon>
    </lineage>
</organism>
<feature type="signal peptide" evidence="1">
    <location>
        <begin position="1"/>
        <end position="29"/>
    </location>
</feature>
<keyword evidence="1" id="KW-0732">Signal</keyword>
<dbReference type="Ensembl" id="ENSACAT00000044943.1">
    <property type="protein sequence ID" value="ENSACAP00000033990.1"/>
    <property type="gene ID" value="ENSACAG00000044095.1"/>
</dbReference>
<accession>A0A803TFK0</accession>
<dbReference type="GeneTree" id="ENSGT00990000211832"/>
<keyword evidence="3" id="KW-1185">Reference proteome</keyword>
<evidence type="ECO:0000256" key="1">
    <source>
        <dbReference type="SAM" id="SignalP"/>
    </source>
</evidence>